<keyword evidence="12" id="KW-0961">Cell wall biogenesis/degradation</keyword>
<evidence type="ECO:0000256" key="4">
    <source>
        <dbReference type="ARBA" id="ARBA00022519"/>
    </source>
</evidence>
<dbReference type="GO" id="GO:0071972">
    <property type="term" value="F:peptidoglycan L,D-transpeptidase activity"/>
    <property type="evidence" value="ECO:0007669"/>
    <property type="project" value="TreeGrafter"/>
</dbReference>
<keyword evidence="3" id="KW-1003">Cell membrane</keyword>
<evidence type="ECO:0000256" key="5">
    <source>
        <dbReference type="ARBA" id="ARBA00022670"/>
    </source>
</evidence>
<organism evidence="16">
    <name type="scientific">marine metagenome</name>
    <dbReference type="NCBI Taxonomy" id="408172"/>
    <lineage>
        <taxon>unclassified sequences</taxon>
        <taxon>metagenomes</taxon>
        <taxon>ecological metagenomes</taxon>
    </lineage>
</organism>
<proteinExistence type="predicted"/>
<dbReference type="PANTHER" id="PTHR30627:SF2">
    <property type="entry name" value="PEPTIDOGLYCAN D,D-TRANSPEPTIDASE MRDA"/>
    <property type="match status" value="1"/>
</dbReference>
<keyword evidence="6 13" id="KW-0812">Transmembrane</keyword>
<dbReference type="InterPro" id="IPR050515">
    <property type="entry name" value="Beta-lactam/transpept"/>
</dbReference>
<keyword evidence="8" id="KW-0133">Cell shape</keyword>
<dbReference type="Gene3D" id="3.40.710.10">
    <property type="entry name" value="DD-peptidase/beta-lactamase superfamily"/>
    <property type="match status" value="1"/>
</dbReference>
<evidence type="ECO:0000313" key="16">
    <source>
        <dbReference type="EMBL" id="SUZ47369.1"/>
    </source>
</evidence>
<dbReference type="InterPro" id="IPR012338">
    <property type="entry name" value="Beta-lactam/transpept-like"/>
</dbReference>
<gene>
    <name evidence="16" type="ORF">METZ01_LOCUS223</name>
</gene>
<evidence type="ECO:0000259" key="15">
    <source>
        <dbReference type="Pfam" id="PF03717"/>
    </source>
</evidence>
<evidence type="ECO:0000256" key="7">
    <source>
        <dbReference type="ARBA" id="ARBA00022801"/>
    </source>
</evidence>
<dbReference type="SUPFAM" id="SSF56601">
    <property type="entry name" value="beta-lactamase/transpeptidase-like"/>
    <property type="match status" value="1"/>
</dbReference>
<evidence type="ECO:0000256" key="3">
    <source>
        <dbReference type="ARBA" id="ARBA00022475"/>
    </source>
</evidence>
<dbReference type="PANTHER" id="PTHR30627">
    <property type="entry name" value="PEPTIDOGLYCAN D,D-TRANSPEPTIDASE"/>
    <property type="match status" value="1"/>
</dbReference>
<feature type="domain" description="Penicillin-binding protein transpeptidase" evidence="14">
    <location>
        <begin position="266"/>
        <end position="604"/>
    </location>
</feature>
<evidence type="ECO:0000256" key="1">
    <source>
        <dbReference type="ARBA" id="ARBA00004167"/>
    </source>
</evidence>
<dbReference type="Gene3D" id="3.90.1310.10">
    <property type="entry name" value="Penicillin-binding protein 2a (Domain 2)"/>
    <property type="match status" value="1"/>
</dbReference>
<keyword evidence="9" id="KW-0573">Peptidoglycan synthesis</keyword>
<keyword evidence="7" id="KW-0378">Hydrolase</keyword>
<dbReference type="GO" id="GO:0009002">
    <property type="term" value="F:serine-type D-Ala-D-Ala carboxypeptidase activity"/>
    <property type="evidence" value="ECO:0007669"/>
    <property type="project" value="InterPro"/>
</dbReference>
<dbReference type="InterPro" id="IPR017790">
    <property type="entry name" value="Penicillin-binding_protein_2"/>
</dbReference>
<sequence>MEFKSPNAQEAEKEVFLSRMLFCSIAILILATIIITRLFFLMVVESDQYKLRSLNNTIRTQSLPASRGLIYDRNKNILANNQPIFQLEMIPEQVLDIGMSLKQLADLDLINKSNIENINQRINRNLQFKSIVLKRNLSETEVAVFANNRINFKGIDIKSRLSRHYPQGEIFSHALGYVGSISGGDYSRFDPSFYTGKEQIGKTSIERNYEAYLRGKPGNQKLLVNVRGRIMESIDHNPFLPGNNLILTIDSALQETAYKAMGNQKGAVVILDATNGEILVMLSTPSFDPNKLSIGLTKKEFNTLSKNKNKPLFNRAIAGQYPPGSTIKPMIALGALEMGIIDPDVFMPCEGKFFLPNYSRPFNDWSTHGAVNVVRAIQASCDVYFYEIANEMGIDKMSHFLKQFNLGASTQIDMGSEENGVMPNKEWKRNNFTSRENQSWYKGETVIAGIGQGYMLATPLQLALATAIIANKGKAHKPHMLKAIEFTNSGEIQFLESESINFINSIDDKNWDLIHEGMKAVVNERRGTAYGIFPDNSPIAGKTGSSQVFSIDKRSDDEVPEELRDHGLFIGFAPIDKPEIIVSIIVENGGGGRIAAAPVAEKIFTSYLEGAKINNAN</sequence>
<dbReference type="Gene3D" id="3.30.1390.30">
    <property type="entry name" value="Penicillin-binding protein 2a, domain 3"/>
    <property type="match status" value="1"/>
</dbReference>
<evidence type="ECO:0000256" key="10">
    <source>
        <dbReference type="ARBA" id="ARBA00022989"/>
    </source>
</evidence>
<dbReference type="GO" id="GO:0005886">
    <property type="term" value="C:plasma membrane"/>
    <property type="evidence" value="ECO:0007669"/>
    <property type="project" value="UniProtKB-SubCell"/>
</dbReference>
<evidence type="ECO:0008006" key="17">
    <source>
        <dbReference type="Google" id="ProtNLM"/>
    </source>
</evidence>
<protein>
    <recommendedName>
        <fullName evidence="17">Penicillin-binding protein 2</fullName>
    </recommendedName>
</protein>
<name>A0A381MYP6_9ZZZZ</name>
<dbReference type="InterPro" id="IPR005311">
    <property type="entry name" value="PBP_dimer"/>
</dbReference>
<dbReference type="InterPro" id="IPR001460">
    <property type="entry name" value="PCN-bd_Tpept"/>
</dbReference>
<evidence type="ECO:0000256" key="8">
    <source>
        <dbReference type="ARBA" id="ARBA00022960"/>
    </source>
</evidence>
<evidence type="ECO:0000256" key="13">
    <source>
        <dbReference type="SAM" id="Phobius"/>
    </source>
</evidence>
<dbReference type="GO" id="GO:0008360">
    <property type="term" value="P:regulation of cell shape"/>
    <property type="evidence" value="ECO:0007669"/>
    <property type="project" value="UniProtKB-KW"/>
</dbReference>
<keyword evidence="11 13" id="KW-0472">Membrane</keyword>
<dbReference type="InterPro" id="IPR036138">
    <property type="entry name" value="PBP_dimer_sf"/>
</dbReference>
<feature type="transmembrane region" description="Helical" evidence="13">
    <location>
        <begin position="21"/>
        <end position="44"/>
    </location>
</feature>
<dbReference type="GO" id="GO:0071555">
    <property type="term" value="P:cell wall organization"/>
    <property type="evidence" value="ECO:0007669"/>
    <property type="project" value="UniProtKB-KW"/>
</dbReference>
<evidence type="ECO:0000256" key="12">
    <source>
        <dbReference type="ARBA" id="ARBA00023316"/>
    </source>
</evidence>
<evidence type="ECO:0000256" key="9">
    <source>
        <dbReference type="ARBA" id="ARBA00022984"/>
    </source>
</evidence>
<keyword evidence="10 13" id="KW-1133">Transmembrane helix</keyword>
<dbReference type="Pfam" id="PF00905">
    <property type="entry name" value="Transpeptidase"/>
    <property type="match status" value="1"/>
</dbReference>
<evidence type="ECO:0000256" key="2">
    <source>
        <dbReference type="ARBA" id="ARBA00004236"/>
    </source>
</evidence>
<comment type="subcellular location">
    <subcellularLocation>
        <location evidence="2">Cell membrane</location>
    </subcellularLocation>
    <subcellularLocation>
        <location evidence="1">Membrane</location>
        <topology evidence="1">Single-pass membrane protein</topology>
    </subcellularLocation>
</comment>
<dbReference type="NCBIfam" id="TIGR03423">
    <property type="entry name" value="pbp2_mrdA"/>
    <property type="match status" value="1"/>
</dbReference>
<dbReference type="SUPFAM" id="SSF56519">
    <property type="entry name" value="Penicillin binding protein dimerisation domain"/>
    <property type="match status" value="1"/>
</dbReference>
<dbReference type="GO" id="GO:0006508">
    <property type="term" value="P:proteolysis"/>
    <property type="evidence" value="ECO:0007669"/>
    <property type="project" value="UniProtKB-KW"/>
</dbReference>
<keyword evidence="4" id="KW-0997">Cell inner membrane</keyword>
<evidence type="ECO:0000256" key="6">
    <source>
        <dbReference type="ARBA" id="ARBA00022692"/>
    </source>
</evidence>
<reference evidence="16" key="1">
    <citation type="submission" date="2018-05" db="EMBL/GenBank/DDBJ databases">
        <authorList>
            <person name="Lanie J.A."/>
            <person name="Ng W.-L."/>
            <person name="Kazmierczak K.M."/>
            <person name="Andrzejewski T.M."/>
            <person name="Davidsen T.M."/>
            <person name="Wayne K.J."/>
            <person name="Tettelin H."/>
            <person name="Glass J.I."/>
            <person name="Rusch D."/>
            <person name="Podicherti R."/>
            <person name="Tsui H.-C.T."/>
            <person name="Winkler M.E."/>
        </authorList>
    </citation>
    <scope>NUCLEOTIDE SEQUENCE</scope>
</reference>
<dbReference type="GO" id="GO:0008658">
    <property type="term" value="F:penicillin binding"/>
    <property type="evidence" value="ECO:0007669"/>
    <property type="project" value="InterPro"/>
</dbReference>
<evidence type="ECO:0000256" key="11">
    <source>
        <dbReference type="ARBA" id="ARBA00023136"/>
    </source>
</evidence>
<dbReference type="Pfam" id="PF03717">
    <property type="entry name" value="PBP_dimer"/>
    <property type="match status" value="1"/>
</dbReference>
<dbReference type="EMBL" id="UINC01000012">
    <property type="protein sequence ID" value="SUZ47369.1"/>
    <property type="molecule type" value="Genomic_DNA"/>
</dbReference>
<feature type="domain" description="Penicillin-binding protein dimerisation" evidence="15">
    <location>
        <begin position="63"/>
        <end position="233"/>
    </location>
</feature>
<keyword evidence="5" id="KW-0645">Protease</keyword>
<dbReference type="AlphaFoldDB" id="A0A381MYP6"/>
<evidence type="ECO:0000259" key="14">
    <source>
        <dbReference type="Pfam" id="PF00905"/>
    </source>
</evidence>
<accession>A0A381MYP6</accession>
<dbReference type="GO" id="GO:0009252">
    <property type="term" value="P:peptidoglycan biosynthetic process"/>
    <property type="evidence" value="ECO:0007669"/>
    <property type="project" value="UniProtKB-KW"/>
</dbReference>